<dbReference type="AlphaFoldDB" id="A0A163JL05"/>
<accession>A0A163JL05</accession>
<dbReference type="InParanoid" id="A0A163JL05"/>
<organism evidence="2">
    <name type="scientific">Absidia glauca</name>
    <name type="common">Pin mould</name>
    <dbReference type="NCBI Taxonomy" id="4829"/>
    <lineage>
        <taxon>Eukaryota</taxon>
        <taxon>Fungi</taxon>
        <taxon>Fungi incertae sedis</taxon>
        <taxon>Mucoromycota</taxon>
        <taxon>Mucoromycotina</taxon>
        <taxon>Mucoromycetes</taxon>
        <taxon>Mucorales</taxon>
        <taxon>Cunninghamellaceae</taxon>
        <taxon>Absidia</taxon>
    </lineage>
</organism>
<dbReference type="Proteomes" id="UP000078561">
    <property type="component" value="Unassembled WGS sequence"/>
</dbReference>
<feature type="region of interest" description="Disordered" evidence="1">
    <location>
        <begin position="1"/>
        <end position="80"/>
    </location>
</feature>
<evidence type="ECO:0000313" key="3">
    <source>
        <dbReference type="Proteomes" id="UP000078561"/>
    </source>
</evidence>
<name>A0A163JL05_ABSGL</name>
<dbReference type="STRING" id="4829.A0A163JL05"/>
<keyword evidence="3" id="KW-1185">Reference proteome</keyword>
<evidence type="ECO:0000256" key="1">
    <source>
        <dbReference type="SAM" id="MobiDB-lite"/>
    </source>
</evidence>
<reference evidence="2" key="1">
    <citation type="submission" date="2016-04" db="EMBL/GenBank/DDBJ databases">
        <authorList>
            <person name="Evans L.H."/>
            <person name="Alamgir A."/>
            <person name="Owens N."/>
            <person name="Weber N.D."/>
            <person name="Virtaneva K."/>
            <person name="Barbian K."/>
            <person name="Babar A."/>
            <person name="Rosenke K."/>
        </authorList>
    </citation>
    <scope>NUCLEOTIDE SEQUENCE [LARGE SCALE GENOMIC DNA]</scope>
    <source>
        <strain evidence="2">CBS 101.48</strain>
    </source>
</reference>
<gene>
    <name evidence="2" type="primary">ABSGL_05788.1 scaffold 7482</name>
</gene>
<dbReference type="EMBL" id="LT553140">
    <property type="protein sequence ID" value="SAM00113.1"/>
    <property type="molecule type" value="Genomic_DNA"/>
</dbReference>
<feature type="compositionally biased region" description="Low complexity" evidence="1">
    <location>
        <begin position="1"/>
        <end position="28"/>
    </location>
</feature>
<protein>
    <submittedName>
        <fullName evidence="2">Uncharacterized protein</fullName>
    </submittedName>
</protein>
<evidence type="ECO:0000313" key="2">
    <source>
        <dbReference type="EMBL" id="SAM00113.1"/>
    </source>
</evidence>
<sequence>MADQRQQQQQQQQQQQKQLGDLLQKQQQFKGSDHYGKKPYVYKQIQVYDKQHQQQVADLVQQPPPPSPSPPPPQQRDIPYPVSARENRVNVTNAHYEEFLRQVLDEINNKPPPRSCSDAVLFATNEMYAQEGDFIRTSGEQALEDSDDRTPGARRRPIFSNMVLTDGFAVNVLFTRPTSSTTLPDLELDDIARPHVADHFDLWGVDPGIKDIFMATDGASQYRKFSAAEYRCKTGQTRRKAECDRLHRQANITTIESAIPTTKTSSSSSFIAAVRYILENLSPLLALYGDVIWAQQRLWNYSGAQKLDHEMAQIFLNGGRKYDPSTAPHPTMQHRTN</sequence>
<dbReference type="OrthoDB" id="2289518at2759"/>
<feature type="compositionally biased region" description="Pro residues" evidence="1">
    <location>
        <begin position="62"/>
        <end position="74"/>
    </location>
</feature>
<proteinExistence type="predicted"/>